<dbReference type="VEuPathDB" id="FungiDB:G647_08184"/>
<dbReference type="SUPFAM" id="SSF54637">
    <property type="entry name" value="Thioesterase/thiol ester dehydrase-isomerase"/>
    <property type="match status" value="1"/>
</dbReference>
<dbReference type="InterPro" id="IPR052061">
    <property type="entry name" value="PTE-AB_protein"/>
</dbReference>
<protein>
    <recommendedName>
        <fullName evidence="1">Thioesterase domain-containing protein</fullName>
    </recommendedName>
</protein>
<organism evidence="2 3">
    <name type="scientific">Cladophialophora carrionii</name>
    <dbReference type="NCBI Taxonomy" id="86049"/>
    <lineage>
        <taxon>Eukaryota</taxon>
        <taxon>Fungi</taxon>
        <taxon>Dikarya</taxon>
        <taxon>Ascomycota</taxon>
        <taxon>Pezizomycotina</taxon>
        <taxon>Eurotiomycetes</taxon>
        <taxon>Chaetothyriomycetidae</taxon>
        <taxon>Chaetothyriales</taxon>
        <taxon>Herpotrichiellaceae</taxon>
        <taxon>Cladophialophora</taxon>
    </lineage>
</organism>
<dbReference type="InterPro" id="IPR006683">
    <property type="entry name" value="Thioestr_dom"/>
</dbReference>
<sequence>MPTTDPAYFRAVPWCAALLSDPEYIVVPSRFGRPMKDGRGEFFTKTLATDTTITACICQTRRADRNNNGHQNSAAETTATASVPQATVSEVRAFLSTGPGVNGHPGIAHGGFVAAIIDEIMGFLINSNSATTETAGIPPDGSAQPVHPHQQPVPMTVPSAISIMTAELTTKYRRPVPTGVPLLVRTWIEKTEGRKIFVRATVEAEDRQILTEGVGLFVALKPGTRASAARRTNAKL</sequence>
<dbReference type="PANTHER" id="PTHR47260:SF1">
    <property type="entry name" value="UPF0644 PROTEIN PB2B4.06"/>
    <property type="match status" value="1"/>
</dbReference>
<name>A0A1C1CHM8_9EURO</name>
<dbReference type="CDD" id="cd03443">
    <property type="entry name" value="PaaI_thioesterase"/>
    <property type="match status" value="1"/>
</dbReference>
<dbReference type="eggNOG" id="KOG4781">
    <property type="taxonomic scope" value="Eukaryota"/>
</dbReference>
<dbReference type="EMBL" id="LGRB01000012">
    <property type="protein sequence ID" value="OCT48019.1"/>
    <property type="molecule type" value="Genomic_DNA"/>
</dbReference>
<proteinExistence type="predicted"/>
<keyword evidence="3" id="KW-1185">Reference proteome</keyword>
<dbReference type="Pfam" id="PF03061">
    <property type="entry name" value="4HBT"/>
    <property type="match status" value="1"/>
</dbReference>
<evidence type="ECO:0000313" key="2">
    <source>
        <dbReference type="EMBL" id="OCT48019.1"/>
    </source>
</evidence>
<accession>A0A1C1CHM8</accession>
<dbReference type="Gene3D" id="3.10.129.10">
    <property type="entry name" value="Hotdog Thioesterase"/>
    <property type="match status" value="1"/>
</dbReference>
<dbReference type="OrthoDB" id="506431at2759"/>
<dbReference type="PANTHER" id="PTHR47260">
    <property type="entry name" value="UPF0644 PROTEIN PB2B4.06"/>
    <property type="match status" value="1"/>
</dbReference>
<reference evidence="3" key="1">
    <citation type="submission" date="2015-07" db="EMBL/GenBank/DDBJ databases">
        <authorList>
            <person name="Teixeira M.M."/>
            <person name="Souza R.C."/>
            <person name="Almeida L.G."/>
            <person name="Vicente V.A."/>
            <person name="de Hoog S."/>
            <person name="Bocca A.L."/>
            <person name="de Almeida S.R."/>
            <person name="Vasconcelos A.T."/>
            <person name="Felipe M.S."/>
        </authorList>
    </citation>
    <scope>NUCLEOTIDE SEQUENCE [LARGE SCALE GENOMIC DNA]</scope>
    <source>
        <strain evidence="3">KSF</strain>
    </source>
</reference>
<gene>
    <name evidence="2" type="ORF">CLCR_04345</name>
</gene>
<evidence type="ECO:0000313" key="3">
    <source>
        <dbReference type="Proteomes" id="UP000094526"/>
    </source>
</evidence>
<dbReference type="VEuPathDB" id="FungiDB:CLCR_04345"/>
<feature type="domain" description="Thioesterase" evidence="1">
    <location>
        <begin position="106"/>
        <end position="208"/>
    </location>
</feature>
<dbReference type="AlphaFoldDB" id="A0A1C1CHM8"/>
<dbReference type="Proteomes" id="UP000094526">
    <property type="component" value="Unassembled WGS sequence"/>
</dbReference>
<comment type="caution">
    <text evidence="2">The sequence shown here is derived from an EMBL/GenBank/DDBJ whole genome shotgun (WGS) entry which is preliminary data.</text>
</comment>
<dbReference type="InterPro" id="IPR029069">
    <property type="entry name" value="HotDog_dom_sf"/>
</dbReference>
<evidence type="ECO:0000259" key="1">
    <source>
        <dbReference type="Pfam" id="PF03061"/>
    </source>
</evidence>